<accession>M3K1R0</accession>
<comment type="caution">
    <text evidence="4">The sequence shown here is derived from an EMBL/GenBank/DDBJ whole genome shotgun (WGS) entry which is preliminary data.</text>
</comment>
<gene>
    <name evidence="4" type="ORF">G210_0760</name>
</gene>
<dbReference type="eggNOG" id="KOG2485">
    <property type="taxonomic scope" value="Eukaryota"/>
</dbReference>
<dbReference type="GO" id="GO:0005739">
    <property type="term" value="C:mitochondrion"/>
    <property type="evidence" value="ECO:0007669"/>
    <property type="project" value="TreeGrafter"/>
</dbReference>
<dbReference type="InterPro" id="IPR006073">
    <property type="entry name" value="GTP-bd"/>
</dbReference>
<dbReference type="AlphaFoldDB" id="M3K1R0"/>
<dbReference type="GO" id="GO:0003924">
    <property type="term" value="F:GTPase activity"/>
    <property type="evidence" value="ECO:0007669"/>
    <property type="project" value="TreeGrafter"/>
</dbReference>
<dbReference type="GO" id="GO:0032543">
    <property type="term" value="P:mitochondrial translation"/>
    <property type="evidence" value="ECO:0007669"/>
    <property type="project" value="TreeGrafter"/>
</dbReference>
<dbReference type="Gene3D" id="3.40.50.300">
    <property type="entry name" value="P-loop containing nucleotide triphosphate hydrolases"/>
    <property type="match status" value="1"/>
</dbReference>
<dbReference type="SUPFAM" id="SSF52540">
    <property type="entry name" value="P-loop containing nucleoside triphosphate hydrolases"/>
    <property type="match status" value="1"/>
</dbReference>
<dbReference type="Proteomes" id="UP000011777">
    <property type="component" value="Unassembled WGS sequence"/>
</dbReference>
<feature type="domain" description="G" evidence="3">
    <location>
        <begin position="129"/>
        <end position="197"/>
    </location>
</feature>
<keyword evidence="5" id="KW-1185">Reference proteome</keyword>
<sequence>MAFKPRTVFPDYNIPLNNFKGHHQKALSKLGHLAPQLDLVLEIRDCRAPVSTTNVLFDKVLARKKKLILYSKKDLSILNSPLLDKWHKPRNEEYMFVDCRSPVDATRVIKKLRNLYNKMDMPPPLGLRTMIVGMPNVGKSSMVNLLRQVGLERDGSTKFRKVARTGHQPGVTRNTSEIIRISQDPDILMYDTPGVFVPTARNVETMLALGLIHWGNYTKNVSITQLTTFMNFWNLWKGRRMLGTNHVSLMKKDWLCTGLLIGSKQKVTDIVVVLMWKRLGRLMN</sequence>
<dbReference type="EMBL" id="AOGT01001022">
    <property type="protein sequence ID" value="EMG48639.1"/>
    <property type="molecule type" value="Genomic_DNA"/>
</dbReference>
<keyword evidence="1" id="KW-0547">Nucleotide-binding</keyword>
<evidence type="ECO:0000256" key="2">
    <source>
        <dbReference type="ARBA" id="ARBA00023134"/>
    </source>
</evidence>
<dbReference type="InterPro" id="IPR027417">
    <property type="entry name" value="P-loop_NTPase"/>
</dbReference>
<dbReference type="Pfam" id="PF01926">
    <property type="entry name" value="MMR_HSR1"/>
    <property type="match status" value="1"/>
</dbReference>
<dbReference type="PANTHER" id="PTHR45782">
    <property type="entry name" value="MITOCHONDRIAL RIBOSOME-ASSOCIATED GTPASE 1"/>
    <property type="match status" value="1"/>
</dbReference>
<evidence type="ECO:0000256" key="1">
    <source>
        <dbReference type="ARBA" id="ARBA00022741"/>
    </source>
</evidence>
<evidence type="ECO:0000259" key="3">
    <source>
        <dbReference type="Pfam" id="PF01926"/>
    </source>
</evidence>
<protein>
    <recommendedName>
        <fullName evidence="3">G domain-containing protein</fullName>
    </recommendedName>
</protein>
<proteinExistence type="predicted"/>
<dbReference type="PANTHER" id="PTHR45782:SF4">
    <property type="entry name" value="MITOCHONDRIAL RIBOSOME-ASSOCIATED GTPASE 1"/>
    <property type="match status" value="1"/>
</dbReference>
<dbReference type="OrthoDB" id="269151at2759"/>
<dbReference type="STRING" id="1245528.M3K1R0"/>
<dbReference type="HOGENOM" id="CLU_011106_0_1_1"/>
<organism evidence="4 5">
    <name type="scientific">Candida maltosa (strain Xu316)</name>
    <name type="common">Yeast</name>
    <dbReference type="NCBI Taxonomy" id="1245528"/>
    <lineage>
        <taxon>Eukaryota</taxon>
        <taxon>Fungi</taxon>
        <taxon>Dikarya</taxon>
        <taxon>Ascomycota</taxon>
        <taxon>Saccharomycotina</taxon>
        <taxon>Pichiomycetes</taxon>
        <taxon>Debaryomycetaceae</taxon>
        <taxon>Candida/Lodderomyces clade</taxon>
        <taxon>Candida</taxon>
    </lineage>
</organism>
<dbReference type="CDD" id="cd01856">
    <property type="entry name" value="YlqF"/>
    <property type="match status" value="1"/>
</dbReference>
<evidence type="ECO:0000313" key="5">
    <source>
        <dbReference type="Proteomes" id="UP000011777"/>
    </source>
</evidence>
<reference evidence="4 5" key="1">
    <citation type="submission" date="2013-02" db="EMBL/GenBank/DDBJ databases">
        <title>Genome sequence of Candida maltosa Xu316, a potential industrial strain for xylitol and ethanol production.</title>
        <authorList>
            <person name="Yu J."/>
            <person name="Wang Q."/>
            <person name="Geng X."/>
            <person name="Bao W."/>
            <person name="He P."/>
            <person name="Cai J."/>
        </authorList>
    </citation>
    <scope>NUCLEOTIDE SEQUENCE [LARGE SCALE GENOMIC DNA]</scope>
    <source>
        <strain evidence="5">Xu316</strain>
    </source>
</reference>
<dbReference type="GO" id="GO:0005525">
    <property type="term" value="F:GTP binding"/>
    <property type="evidence" value="ECO:0007669"/>
    <property type="project" value="UniProtKB-KW"/>
</dbReference>
<keyword evidence="2" id="KW-0342">GTP-binding</keyword>
<evidence type="ECO:0000313" key="4">
    <source>
        <dbReference type="EMBL" id="EMG48639.1"/>
    </source>
</evidence>
<name>M3K1R0_CANMX</name>